<evidence type="ECO:0000256" key="11">
    <source>
        <dbReference type="SAM" id="Phobius"/>
    </source>
</evidence>
<keyword evidence="14" id="KW-0969">Cilium</keyword>
<feature type="transmembrane region" description="Helical" evidence="11">
    <location>
        <begin position="433"/>
        <end position="454"/>
    </location>
</feature>
<dbReference type="PIRSF" id="PIRSF004862">
    <property type="entry name" value="FliF"/>
    <property type="match status" value="1"/>
</dbReference>
<protein>
    <recommendedName>
        <fullName evidence="9">Flagellar M-ring protein</fullName>
    </recommendedName>
</protein>
<feature type="region of interest" description="Disordered" evidence="10">
    <location>
        <begin position="481"/>
        <end position="517"/>
    </location>
</feature>
<feature type="compositionally biased region" description="Low complexity" evidence="10">
    <location>
        <begin position="283"/>
        <end position="304"/>
    </location>
</feature>
<dbReference type="NCBIfam" id="TIGR00206">
    <property type="entry name" value="fliF"/>
    <property type="match status" value="1"/>
</dbReference>
<dbReference type="Gene3D" id="3.30.300.30">
    <property type="match status" value="1"/>
</dbReference>
<evidence type="ECO:0000256" key="8">
    <source>
        <dbReference type="ARBA" id="ARBA00023143"/>
    </source>
</evidence>
<feature type="transmembrane region" description="Helical" evidence="11">
    <location>
        <begin position="12"/>
        <end position="33"/>
    </location>
</feature>
<dbReference type="InterPro" id="IPR043427">
    <property type="entry name" value="YscJ/FliF"/>
</dbReference>
<keyword evidence="8 9" id="KW-0975">Bacterial flagellum</keyword>
<evidence type="ECO:0000256" key="7">
    <source>
        <dbReference type="ARBA" id="ARBA00023136"/>
    </source>
</evidence>
<evidence type="ECO:0000256" key="2">
    <source>
        <dbReference type="ARBA" id="ARBA00004651"/>
    </source>
</evidence>
<feature type="domain" description="Flagellar M-ring C-terminal" evidence="13">
    <location>
        <begin position="245"/>
        <end position="410"/>
    </location>
</feature>
<keyword evidence="14" id="KW-0282">Flagellum</keyword>
<dbReference type="InterPro" id="IPR045851">
    <property type="entry name" value="AMP-bd_C_sf"/>
</dbReference>
<evidence type="ECO:0000256" key="5">
    <source>
        <dbReference type="ARBA" id="ARBA00022692"/>
    </source>
</evidence>
<dbReference type="PRINTS" id="PR01009">
    <property type="entry name" value="FLGMRINGFLIF"/>
</dbReference>
<sequence length="563" mass="59652">MNALVETLKGFGLIRLAIMGSVLAAMVGFFFMITARLSEPDYGLLFADIDPADGSQIVSRLDDMGVTYKLEGGGSQIFVPSEQVARLRMAMAEAGLPMGGSIGYELFDRTDVLGSTSFVQDLNRLRALEGELSRSIRSINGVSSARVHLVLPKKELFAREAQKTSASVIIKMRGAGRLAPGQVQGIQHLVAAAVPGLAVENISIIDERGTLLAKGSDGESAMAANLEEAKLNYESRVSKMLETLLERSVGPGKVRAEVSADLDMDRLTENSETYDPDGQVVRSTQTAEESANASESASSAGATSQNNVPNAQAAAGGGGGKNTNDSKRTEETINYEISKTLKTHIKESGGVKKISVAVLVDGVYTKGGDGKEAYAARPKEEMDQLTKLVKSAIGFDDKRGDTVEVVNMRFAPEEPGAQETGSDLFMGFTRFEIIRMIESIVLSLIALLGLLFVVRPIITRLLNQVGAASVASQDAQFALAGAGTGGSSSNPMSALPPGSPALQLSGPGGGHLPAPTESDEMMAIDNVIGKVRVSAVQKIEEIIDDKPEESVAQIRTWMREGQD</sequence>
<feature type="region of interest" description="Disordered" evidence="10">
    <location>
        <begin position="260"/>
        <end position="330"/>
    </location>
</feature>
<dbReference type="EMBL" id="CP133270">
    <property type="protein sequence ID" value="WVX67136.1"/>
    <property type="molecule type" value="Genomic_DNA"/>
</dbReference>
<dbReference type="RefSeq" id="WP_331255920.1">
    <property type="nucleotide sequence ID" value="NZ_CP133270.1"/>
</dbReference>
<keyword evidence="14" id="KW-0966">Cell projection</keyword>
<feature type="compositionally biased region" description="Basic and acidic residues" evidence="10">
    <location>
        <begin position="260"/>
        <end position="269"/>
    </location>
</feature>
<comment type="function">
    <text evidence="9">The M ring may be actively involved in energy transduction.</text>
</comment>
<comment type="similarity">
    <text evidence="3 9">Belongs to the FliF family.</text>
</comment>
<evidence type="ECO:0000256" key="10">
    <source>
        <dbReference type="SAM" id="MobiDB-lite"/>
    </source>
</evidence>
<gene>
    <name evidence="14" type="ORF">Bealeia1_01333</name>
</gene>
<name>A0ABZ2C4Q0_9PROT</name>
<evidence type="ECO:0000256" key="4">
    <source>
        <dbReference type="ARBA" id="ARBA00022475"/>
    </source>
</evidence>
<dbReference type="Pfam" id="PF01514">
    <property type="entry name" value="YscJ_FliF"/>
    <property type="match status" value="1"/>
</dbReference>
<evidence type="ECO:0000313" key="14">
    <source>
        <dbReference type="EMBL" id="WVX67136.1"/>
    </source>
</evidence>
<evidence type="ECO:0000259" key="12">
    <source>
        <dbReference type="Pfam" id="PF01514"/>
    </source>
</evidence>
<comment type="subcellular location">
    <subcellularLocation>
        <location evidence="1 9">Bacterial flagellum basal body</location>
    </subcellularLocation>
    <subcellularLocation>
        <location evidence="2">Cell membrane</location>
        <topology evidence="2">Multi-pass membrane protein</topology>
    </subcellularLocation>
</comment>
<keyword evidence="4" id="KW-1003">Cell membrane</keyword>
<dbReference type="InterPro" id="IPR006182">
    <property type="entry name" value="FliF_N_dom"/>
</dbReference>
<evidence type="ECO:0000256" key="6">
    <source>
        <dbReference type="ARBA" id="ARBA00022989"/>
    </source>
</evidence>
<organism evidence="14 15">
    <name type="scientific">Candidatus Bealeia paramacronuclearis</name>
    <dbReference type="NCBI Taxonomy" id="1921001"/>
    <lineage>
        <taxon>Bacteria</taxon>
        <taxon>Pseudomonadati</taxon>
        <taxon>Pseudomonadota</taxon>
        <taxon>Alphaproteobacteria</taxon>
        <taxon>Holosporales</taxon>
        <taxon>Holosporaceae</taxon>
        <taxon>Candidatus Bealeia</taxon>
    </lineage>
</organism>
<evidence type="ECO:0000256" key="3">
    <source>
        <dbReference type="ARBA" id="ARBA00007971"/>
    </source>
</evidence>
<dbReference type="PANTHER" id="PTHR30046">
    <property type="entry name" value="FLAGELLAR M-RING PROTEIN"/>
    <property type="match status" value="1"/>
</dbReference>
<reference evidence="14 15" key="1">
    <citation type="journal article" date="2024" name="Environ. Microbiol.">
        <title>Novel evolutionary insights on the interactions of the Holosporales (Alphaproteobacteria) with eukaryotic hosts from comparative genomics.</title>
        <authorList>
            <person name="Giovannini M."/>
            <person name="Petroni G."/>
            <person name="Castelli M."/>
        </authorList>
    </citation>
    <scope>NUCLEOTIDE SEQUENCE [LARGE SCALE GENOMIC DNA]</scope>
    <source>
        <strain evidence="14 15">US_Bl 15I1</strain>
    </source>
</reference>
<feature type="domain" description="Flagellar M-ring N-terminal" evidence="12">
    <location>
        <begin position="38"/>
        <end position="213"/>
    </location>
</feature>
<dbReference type="Proteomes" id="UP001330434">
    <property type="component" value="Chromosome"/>
</dbReference>
<evidence type="ECO:0000256" key="9">
    <source>
        <dbReference type="PIRNR" id="PIRNR004862"/>
    </source>
</evidence>
<keyword evidence="6 11" id="KW-1133">Transmembrane helix</keyword>
<dbReference type="InterPro" id="IPR013556">
    <property type="entry name" value="Flag_M-ring_C"/>
</dbReference>
<evidence type="ECO:0000259" key="13">
    <source>
        <dbReference type="Pfam" id="PF08345"/>
    </source>
</evidence>
<dbReference type="InterPro" id="IPR000067">
    <property type="entry name" value="FlgMring_FliF"/>
</dbReference>
<dbReference type="PANTHER" id="PTHR30046:SF0">
    <property type="entry name" value="FLAGELLAR M-RING PROTEIN"/>
    <property type="match status" value="1"/>
</dbReference>
<keyword evidence="15" id="KW-1185">Reference proteome</keyword>
<accession>A0ABZ2C4Q0</accession>
<evidence type="ECO:0000256" key="1">
    <source>
        <dbReference type="ARBA" id="ARBA00004117"/>
    </source>
</evidence>
<evidence type="ECO:0000313" key="15">
    <source>
        <dbReference type="Proteomes" id="UP001330434"/>
    </source>
</evidence>
<proteinExistence type="inferred from homology"/>
<dbReference type="Pfam" id="PF08345">
    <property type="entry name" value="YscJ_FliF_C"/>
    <property type="match status" value="1"/>
</dbReference>
<keyword evidence="7 11" id="KW-0472">Membrane</keyword>
<keyword evidence="5 11" id="KW-0812">Transmembrane</keyword>